<dbReference type="PANTHER" id="PTHR33376">
    <property type="match status" value="1"/>
</dbReference>
<dbReference type="InterPro" id="IPR004682">
    <property type="entry name" value="TRAP_DctP"/>
</dbReference>
<feature type="signal peptide" evidence="4">
    <location>
        <begin position="1"/>
        <end position="38"/>
    </location>
</feature>
<dbReference type="PIRSF" id="PIRSF006470">
    <property type="entry name" value="DctB"/>
    <property type="match status" value="1"/>
</dbReference>
<dbReference type="InterPro" id="IPR018389">
    <property type="entry name" value="DctP_fam"/>
</dbReference>
<dbReference type="EMBL" id="BAAALN010000005">
    <property type="protein sequence ID" value="GAA1232024.1"/>
    <property type="molecule type" value="Genomic_DNA"/>
</dbReference>
<keyword evidence="6" id="KW-1185">Reference proteome</keyword>
<gene>
    <name evidence="5" type="ORF">GCM10009676_13900</name>
</gene>
<evidence type="ECO:0000256" key="4">
    <source>
        <dbReference type="SAM" id="SignalP"/>
    </source>
</evidence>
<evidence type="ECO:0000256" key="2">
    <source>
        <dbReference type="ARBA" id="ARBA00022448"/>
    </source>
</evidence>
<evidence type="ECO:0000313" key="5">
    <source>
        <dbReference type="EMBL" id="GAA1232024.1"/>
    </source>
</evidence>
<evidence type="ECO:0000256" key="1">
    <source>
        <dbReference type="ARBA" id="ARBA00009023"/>
    </source>
</evidence>
<keyword evidence="3 4" id="KW-0732">Signal</keyword>
<evidence type="ECO:0000256" key="3">
    <source>
        <dbReference type="ARBA" id="ARBA00022729"/>
    </source>
</evidence>
<dbReference type="Gene3D" id="3.40.190.170">
    <property type="entry name" value="Bacterial extracellular solute-binding protein, family 7"/>
    <property type="match status" value="1"/>
</dbReference>
<evidence type="ECO:0000313" key="6">
    <source>
        <dbReference type="Proteomes" id="UP001500653"/>
    </source>
</evidence>
<keyword evidence="2" id="KW-0813">Transport</keyword>
<name>A0ABP4GNW1_9PSEU</name>
<proteinExistence type="inferred from homology"/>
<comment type="similarity">
    <text evidence="1">Belongs to the bacterial solute-binding protein 7 family.</text>
</comment>
<dbReference type="InterPro" id="IPR038404">
    <property type="entry name" value="TRAP_DctP_sf"/>
</dbReference>
<dbReference type="Pfam" id="PF03480">
    <property type="entry name" value="DctP"/>
    <property type="match status" value="1"/>
</dbReference>
<dbReference type="NCBIfam" id="NF037995">
    <property type="entry name" value="TRAP_S1"/>
    <property type="match status" value="1"/>
</dbReference>
<organism evidence="5 6">
    <name type="scientific">Prauserella halophila</name>
    <dbReference type="NCBI Taxonomy" id="185641"/>
    <lineage>
        <taxon>Bacteria</taxon>
        <taxon>Bacillati</taxon>
        <taxon>Actinomycetota</taxon>
        <taxon>Actinomycetes</taxon>
        <taxon>Pseudonocardiales</taxon>
        <taxon>Pseudonocardiaceae</taxon>
        <taxon>Prauserella</taxon>
    </lineage>
</organism>
<dbReference type="Proteomes" id="UP001500653">
    <property type="component" value="Unassembled WGS sequence"/>
</dbReference>
<reference evidence="6" key="1">
    <citation type="journal article" date="2019" name="Int. J. Syst. Evol. Microbiol.">
        <title>The Global Catalogue of Microorganisms (GCM) 10K type strain sequencing project: providing services to taxonomists for standard genome sequencing and annotation.</title>
        <authorList>
            <consortium name="The Broad Institute Genomics Platform"/>
            <consortium name="The Broad Institute Genome Sequencing Center for Infectious Disease"/>
            <person name="Wu L."/>
            <person name="Ma J."/>
        </authorList>
    </citation>
    <scope>NUCLEOTIDE SEQUENCE [LARGE SCALE GENOMIC DNA]</scope>
    <source>
        <strain evidence="6">JCM 13023</strain>
    </source>
</reference>
<comment type="caution">
    <text evidence="5">The sequence shown here is derived from an EMBL/GenBank/DDBJ whole genome shotgun (WGS) entry which is preliminary data.</text>
</comment>
<accession>A0ABP4GNW1</accession>
<dbReference type="NCBIfam" id="TIGR00787">
    <property type="entry name" value="dctP"/>
    <property type="match status" value="1"/>
</dbReference>
<dbReference type="PANTHER" id="PTHR33376:SF7">
    <property type="entry name" value="C4-DICARBOXYLATE-BINDING PROTEIN DCTB"/>
    <property type="match status" value="1"/>
</dbReference>
<protein>
    <submittedName>
        <fullName evidence="5">TRAP transporter substrate-binding protein</fullName>
    </submittedName>
</protein>
<feature type="chain" id="PRO_5046649966" evidence="4">
    <location>
        <begin position="39"/>
        <end position="347"/>
    </location>
</feature>
<sequence>MFPSGADEEKRTMMSKRLRGAVALLACLVLGACGSATATPDRPVYTWDMTVTVGESSTWYQAAERFAETLSRESGGRMELRIFTGEQLSAGDPAAGVEQLMNGDKDFSYNSTIIYAGIDPRFGAINAPFLYRGYDEADRALDGGATAAYEKLSSEIGVKMLGFGESGFRQLTNNVRSVSKPADLSGIKVRIPGIGMFTDIFRSLGANPTTMNFSEVFTSLQQGTIEGQENPMDVISSAGLAEVQRHLTVWNYVYDPLILGMNQDLFRSLSPEDRKIVQKAAADANSFQIETNRGLEQQQIDEQSKLMTTTELTDAQVARFRAAVRPLYESYEPVWGPAMVRAVSPER</sequence>